<feature type="region of interest" description="Disordered" evidence="1">
    <location>
        <begin position="40"/>
        <end position="102"/>
    </location>
</feature>
<feature type="compositionally biased region" description="Basic residues" evidence="1">
    <location>
        <begin position="164"/>
        <end position="178"/>
    </location>
</feature>
<evidence type="ECO:0000256" key="1">
    <source>
        <dbReference type="SAM" id="MobiDB-lite"/>
    </source>
</evidence>
<proteinExistence type="predicted"/>
<dbReference type="AlphaFoldDB" id="A0A1I8FR81"/>
<dbReference type="Proteomes" id="UP000095280">
    <property type="component" value="Unplaced"/>
</dbReference>
<feature type="compositionally biased region" description="Low complexity" evidence="1">
    <location>
        <begin position="87"/>
        <end position="102"/>
    </location>
</feature>
<keyword evidence="2" id="KW-1185">Reference proteome</keyword>
<organism evidence="2 3">
    <name type="scientific">Macrostomum lignano</name>
    <dbReference type="NCBI Taxonomy" id="282301"/>
    <lineage>
        <taxon>Eukaryota</taxon>
        <taxon>Metazoa</taxon>
        <taxon>Spiralia</taxon>
        <taxon>Lophotrochozoa</taxon>
        <taxon>Platyhelminthes</taxon>
        <taxon>Rhabditophora</taxon>
        <taxon>Macrostomorpha</taxon>
        <taxon>Macrostomida</taxon>
        <taxon>Macrostomidae</taxon>
        <taxon>Macrostomum</taxon>
    </lineage>
</organism>
<dbReference type="WBParaSite" id="maker-unitig_44442-snap-gene-0.2-mRNA-1">
    <property type="protein sequence ID" value="maker-unitig_44442-snap-gene-0.2-mRNA-1"/>
    <property type="gene ID" value="maker-unitig_44442-snap-gene-0.2"/>
</dbReference>
<name>A0A1I8FR81_9PLAT</name>
<accession>A0A1I8FR81</accession>
<evidence type="ECO:0000313" key="2">
    <source>
        <dbReference type="Proteomes" id="UP000095280"/>
    </source>
</evidence>
<protein>
    <submittedName>
        <fullName evidence="3">Transmembrane protein</fullName>
    </submittedName>
</protein>
<evidence type="ECO:0000313" key="3">
    <source>
        <dbReference type="WBParaSite" id="maker-unitig_44442-snap-gene-0.2-mRNA-1"/>
    </source>
</evidence>
<reference evidence="3" key="1">
    <citation type="submission" date="2016-11" db="UniProtKB">
        <authorList>
            <consortium name="WormBaseParasite"/>
        </authorList>
    </citation>
    <scope>IDENTIFICATION</scope>
</reference>
<feature type="region of interest" description="Disordered" evidence="1">
    <location>
        <begin position="130"/>
        <end position="217"/>
    </location>
</feature>
<sequence>SPIPPESSALNPHAAARLFAARADCSAPKVRAILPEFAAFARPQRREQAQADGRGQTDSRYATFPRRSKPDGAGDASTSTPRRTPLDDGAVGGAAAASGDDSVVLVHDIDRVSRGGDLESGIENTIAEEAEAEAEAEAAAADDVFRDKDVDSGVARRQSCPQLPRRRGPPQQSRRRGGRSSSASWTRVLDQVDGQAQAGGDKTDRLADKTAVQRPPSRSRCPRLRALFLLSVGFSLLACWAQWFLFELGEPPEPLRWLRSHPVAPRRARALLRAC</sequence>